<reference evidence="2 3" key="1">
    <citation type="submission" date="2019-02" db="EMBL/GenBank/DDBJ databases">
        <title>Genome sequencing of the rare red list fungi Bondarzewia mesenterica.</title>
        <authorList>
            <person name="Buettner E."/>
            <person name="Kellner H."/>
        </authorList>
    </citation>
    <scope>NUCLEOTIDE SEQUENCE [LARGE SCALE GENOMIC DNA]</scope>
    <source>
        <strain evidence="2 3">DSM 108281</strain>
    </source>
</reference>
<protein>
    <recommendedName>
        <fullName evidence="1">DUF8214 domain-containing protein</fullName>
    </recommendedName>
</protein>
<organism evidence="2 3">
    <name type="scientific">Bondarzewia mesenterica</name>
    <dbReference type="NCBI Taxonomy" id="1095465"/>
    <lineage>
        <taxon>Eukaryota</taxon>
        <taxon>Fungi</taxon>
        <taxon>Dikarya</taxon>
        <taxon>Basidiomycota</taxon>
        <taxon>Agaricomycotina</taxon>
        <taxon>Agaricomycetes</taxon>
        <taxon>Russulales</taxon>
        <taxon>Bondarzewiaceae</taxon>
        <taxon>Bondarzewia</taxon>
    </lineage>
</organism>
<dbReference type="Pfam" id="PF26646">
    <property type="entry name" value="DUF8214"/>
    <property type="match status" value="1"/>
</dbReference>
<evidence type="ECO:0000313" key="2">
    <source>
        <dbReference type="EMBL" id="THH12206.1"/>
    </source>
</evidence>
<feature type="domain" description="DUF8214" evidence="1">
    <location>
        <begin position="1"/>
        <end position="63"/>
    </location>
</feature>
<evidence type="ECO:0000313" key="3">
    <source>
        <dbReference type="Proteomes" id="UP000310158"/>
    </source>
</evidence>
<comment type="caution">
    <text evidence="2">The sequence shown here is derived from an EMBL/GenBank/DDBJ whole genome shotgun (WGS) entry which is preliminary data.</text>
</comment>
<evidence type="ECO:0000259" key="1">
    <source>
        <dbReference type="Pfam" id="PF26646"/>
    </source>
</evidence>
<dbReference type="InterPro" id="IPR058527">
    <property type="entry name" value="DUF8214"/>
</dbReference>
<keyword evidence="3" id="KW-1185">Reference proteome</keyword>
<sequence>MSDYTDYMFKEYGHWKSQGKRGCMEFAFDHWEELFAAIRFIKAQPVIDERLFCGMPGSPSYAGYVPG</sequence>
<dbReference type="AlphaFoldDB" id="A0A4S4LJH3"/>
<proteinExistence type="predicted"/>
<dbReference type="OrthoDB" id="341421at2759"/>
<dbReference type="Proteomes" id="UP000310158">
    <property type="component" value="Unassembled WGS sequence"/>
</dbReference>
<accession>A0A4S4LJH3</accession>
<gene>
    <name evidence="2" type="ORF">EW146_g7783</name>
</gene>
<dbReference type="EMBL" id="SGPL01000476">
    <property type="protein sequence ID" value="THH12206.1"/>
    <property type="molecule type" value="Genomic_DNA"/>
</dbReference>
<name>A0A4S4LJH3_9AGAM</name>